<evidence type="ECO:0008006" key="4">
    <source>
        <dbReference type="Google" id="ProtNLM"/>
    </source>
</evidence>
<keyword evidence="1" id="KW-0472">Membrane</keyword>
<dbReference type="RefSeq" id="WP_245754408.1">
    <property type="nucleotide sequence ID" value="NZ_FLQX01000035.1"/>
</dbReference>
<reference evidence="2 3" key="1">
    <citation type="submission" date="2016-06" db="EMBL/GenBank/DDBJ databases">
        <authorList>
            <person name="Kjaerup R.B."/>
            <person name="Dalgaard T.S."/>
            <person name="Juul-Madsen H.R."/>
        </authorList>
    </citation>
    <scope>NUCLEOTIDE SEQUENCE [LARGE SCALE GENOMIC DNA]</scope>
    <source>
        <strain evidence="2">3</strain>
    </source>
</reference>
<dbReference type="Proteomes" id="UP000199169">
    <property type="component" value="Unassembled WGS sequence"/>
</dbReference>
<keyword evidence="1" id="KW-1133">Transmembrane helix</keyword>
<dbReference type="EMBL" id="FLQX01000035">
    <property type="protein sequence ID" value="SBT04018.1"/>
    <property type="molecule type" value="Genomic_DNA"/>
</dbReference>
<evidence type="ECO:0000256" key="1">
    <source>
        <dbReference type="SAM" id="Phobius"/>
    </source>
</evidence>
<feature type="transmembrane region" description="Helical" evidence="1">
    <location>
        <begin position="79"/>
        <end position="100"/>
    </location>
</feature>
<gene>
    <name evidence="2" type="ORF">ACCAA_130012</name>
</gene>
<organism evidence="2 3">
    <name type="scientific">Candidatus Accumulibacter aalborgensis</name>
    <dbReference type="NCBI Taxonomy" id="1860102"/>
    <lineage>
        <taxon>Bacteria</taxon>
        <taxon>Pseudomonadati</taxon>
        <taxon>Pseudomonadota</taxon>
        <taxon>Betaproteobacteria</taxon>
        <taxon>Candidatus Accumulibacter</taxon>
    </lineage>
</organism>
<evidence type="ECO:0000313" key="3">
    <source>
        <dbReference type="Proteomes" id="UP000199169"/>
    </source>
</evidence>
<keyword evidence="3" id="KW-1185">Reference proteome</keyword>
<sequence length="102" mass="11066">MLAPMSTTTFDTFKFVDRLEKAGLSREQAAAIAEAQKESLSEALDATLATKADAVRLETRIDGLETRLQNRIETLELRLTVKLGAFIAAAAGVIIAVLRLPH</sequence>
<proteinExistence type="predicted"/>
<dbReference type="AlphaFoldDB" id="A0A1A8XJA2"/>
<accession>A0A1A8XJA2</accession>
<dbReference type="Gene3D" id="1.20.5.340">
    <property type="match status" value="1"/>
</dbReference>
<keyword evidence="1" id="KW-0812">Transmembrane</keyword>
<name>A0A1A8XJA2_9PROT</name>
<protein>
    <recommendedName>
        <fullName evidence="4">DUF1640 domain-containing protein</fullName>
    </recommendedName>
</protein>
<dbReference type="STRING" id="1860102.ACCAA_130012"/>
<evidence type="ECO:0000313" key="2">
    <source>
        <dbReference type="EMBL" id="SBT04018.1"/>
    </source>
</evidence>